<reference evidence="1" key="1">
    <citation type="submission" date="2024-09" db="EMBL/GenBank/DDBJ databases">
        <title>Black Yeasts Isolated from many extreme environments.</title>
        <authorList>
            <person name="Coleine C."/>
            <person name="Stajich J.E."/>
            <person name="Selbmann L."/>
        </authorList>
    </citation>
    <scope>NUCLEOTIDE SEQUENCE</scope>
    <source>
        <strain evidence="1">CCFEE 5737</strain>
    </source>
</reference>
<evidence type="ECO:0000313" key="2">
    <source>
        <dbReference type="Proteomes" id="UP001186974"/>
    </source>
</evidence>
<evidence type="ECO:0000313" key="1">
    <source>
        <dbReference type="EMBL" id="KAK3064328.1"/>
    </source>
</evidence>
<protein>
    <submittedName>
        <fullName evidence="1">Uncharacterized protein</fullName>
    </submittedName>
</protein>
<sequence length="179" mass="19042">MTAHQSSATFDANKYSADCPANVINGTESKISVDFNSYAWQRDLIVKGSIPESGSAPLTPRNNTAETLWYTTSSRLGCGDAEAGKSTIACMCNKTMSEMLDAIKLPGQRQNRGYGPRADGKVVFNHYATRLASGTFIKAPIFIGNTNAEGALDLLLSGQSSKPDLTVPVSSLDCGMHDA</sequence>
<accession>A0ACC3DA95</accession>
<keyword evidence="2" id="KW-1185">Reference proteome</keyword>
<dbReference type="EMBL" id="JAWDJW010006545">
    <property type="protein sequence ID" value="KAK3064328.1"/>
    <property type="molecule type" value="Genomic_DNA"/>
</dbReference>
<comment type="caution">
    <text evidence="1">The sequence shown here is derived from an EMBL/GenBank/DDBJ whole genome shotgun (WGS) entry which is preliminary data.</text>
</comment>
<name>A0ACC3DA95_9PEZI</name>
<organism evidence="1 2">
    <name type="scientific">Coniosporium uncinatum</name>
    <dbReference type="NCBI Taxonomy" id="93489"/>
    <lineage>
        <taxon>Eukaryota</taxon>
        <taxon>Fungi</taxon>
        <taxon>Dikarya</taxon>
        <taxon>Ascomycota</taxon>
        <taxon>Pezizomycotina</taxon>
        <taxon>Dothideomycetes</taxon>
        <taxon>Dothideomycetes incertae sedis</taxon>
        <taxon>Coniosporium</taxon>
    </lineage>
</organism>
<proteinExistence type="predicted"/>
<gene>
    <name evidence="1" type="ORF">LTS18_008197</name>
</gene>
<dbReference type="Proteomes" id="UP001186974">
    <property type="component" value="Unassembled WGS sequence"/>
</dbReference>